<dbReference type="EMBL" id="WHLY01000002">
    <property type="protein sequence ID" value="MPR36185.1"/>
    <property type="molecule type" value="Genomic_DNA"/>
</dbReference>
<dbReference type="RefSeq" id="WP_152763869.1">
    <property type="nucleotide sequence ID" value="NZ_WHLY01000002.1"/>
</dbReference>
<gene>
    <name evidence="2" type="ORF">GBK04_23260</name>
</gene>
<keyword evidence="3" id="KW-1185">Reference proteome</keyword>
<evidence type="ECO:0000259" key="1">
    <source>
        <dbReference type="Pfam" id="PF18480"/>
    </source>
</evidence>
<feature type="domain" description="DUF5615" evidence="1">
    <location>
        <begin position="2"/>
        <end position="107"/>
    </location>
</feature>
<dbReference type="Proteomes" id="UP000479293">
    <property type="component" value="Unassembled WGS sequence"/>
</dbReference>
<sequence>MILADEGLNGNLVKALRGDSYEVIWIKELNAGMADKDIIALARKNNQIIITEDKDFGEWIFAHQLTATTIIFLRYDKEDYDAILAFLLTTLKSLEIEKSNEFITINKNKVRRRKM</sequence>
<accession>A0A7C9F5G1</accession>
<evidence type="ECO:0000313" key="3">
    <source>
        <dbReference type="Proteomes" id="UP000479293"/>
    </source>
</evidence>
<dbReference type="Pfam" id="PF18480">
    <property type="entry name" value="DUF5615"/>
    <property type="match status" value="1"/>
</dbReference>
<name>A0A7C9F5G1_9BACT</name>
<organism evidence="2 3">
    <name type="scientific">Salmonirosea aquatica</name>
    <dbReference type="NCBI Taxonomy" id="2654236"/>
    <lineage>
        <taxon>Bacteria</taxon>
        <taxon>Pseudomonadati</taxon>
        <taxon>Bacteroidota</taxon>
        <taxon>Cytophagia</taxon>
        <taxon>Cytophagales</taxon>
        <taxon>Spirosomataceae</taxon>
        <taxon>Salmonirosea</taxon>
    </lineage>
</organism>
<comment type="caution">
    <text evidence="2">The sequence shown here is derived from an EMBL/GenBank/DDBJ whole genome shotgun (WGS) entry which is preliminary data.</text>
</comment>
<dbReference type="AlphaFoldDB" id="A0A7C9F5G1"/>
<dbReference type="InterPro" id="IPR041049">
    <property type="entry name" value="DUF5615"/>
</dbReference>
<protein>
    <submittedName>
        <fullName evidence="2">Toxin-antitoxin system, toxin component</fullName>
    </submittedName>
</protein>
<proteinExistence type="predicted"/>
<reference evidence="2 3" key="1">
    <citation type="submission" date="2019-10" db="EMBL/GenBank/DDBJ databases">
        <title>Draft Genome Sequence of Cytophagaceae sp. SJW1-29.</title>
        <authorList>
            <person name="Choi A."/>
        </authorList>
    </citation>
    <scope>NUCLEOTIDE SEQUENCE [LARGE SCALE GENOMIC DNA]</scope>
    <source>
        <strain evidence="2 3">SJW1-29</strain>
    </source>
</reference>
<evidence type="ECO:0000313" key="2">
    <source>
        <dbReference type="EMBL" id="MPR36185.1"/>
    </source>
</evidence>